<accession>A0ABR8NH38</accession>
<evidence type="ECO:0000313" key="2">
    <source>
        <dbReference type="Proteomes" id="UP000618818"/>
    </source>
</evidence>
<keyword evidence="2" id="KW-1185">Reference proteome</keyword>
<dbReference type="RefSeq" id="WP_191196993.1">
    <property type="nucleotide sequence ID" value="NZ_JACXYZ010000004.1"/>
</dbReference>
<sequence length="190" mass="19642">MDRRSLPFGLAVVALVLLWVVAVPRLDRATAYDDEVRAGEQFALTESIVFTPAVGWEVTGGYRVDPGASAQQSGPVRLSSRGVAIVLSSGDFSGTPDALLSQIDKITTRLTDGEGFHVSQRRVSLTTKMGDVGIAQGFASARASGFIAALVLGGTGVEVQVVGPPDQIAAVGDEVSAMVESIHATDGATS</sequence>
<proteinExistence type="predicted"/>
<gene>
    <name evidence="1" type="ORF">IEZ26_21240</name>
</gene>
<protein>
    <recommendedName>
        <fullName evidence="3">DUF1795 domain-containing protein</fullName>
    </recommendedName>
</protein>
<dbReference type="Proteomes" id="UP000618818">
    <property type="component" value="Unassembled WGS sequence"/>
</dbReference>
<evidence type="ECO:0000313" key="1">
    <source>
        <dbReference type="EMBL" id="MBD3927160.1"/>
    </source>
</evidence>
<dbReference type="EMBL" id="JACXYZ010000004">
    <property type="protein sequence ID" value="MBD3927160.1"/>
    <property type="molecule type" value="Genomic_DNA"/>
</dbReference>
<organism evidence="1 2">
    <name type="scientific">Nocardioides cavernae</name>
    <dbReference type="NCBI Taxonomy" id="1921566"/>
    <lineage>
        <taxon>Bacteria</taxon>
        <taxon>Bacillati</taxon>
        <taxon>Actinomycetota</taxon>
        <taxon>Actinomycetes</taxon>
        <taxon>Propionibacteriales</taxon>
        <taxon>Nocardioidaceae</taxon>
        <taxon>Nocardioides</taxon>
    </lineage>
</organism>
<name>A0ABR8NH38_9ACTN</name>
<evidence type="ECO:0008006" key="3">
    <source>
        <dbReference type="Google" id="ProtNLM"/>
    </source>
</evidence>
<comment type="caution">
    <text evidence="1">The sequence shown here is derived from an EMBL/GenBank/DDBJ whole genome shotgun (WGS) entry which is preliminary data.</text>
</comment>
<reference evidence="1 2" key="1">
    <citation type="submission" date="2020-09" db="EMBL/GenBank/DDBJ databases">
        <title>novel species in genus Nocardioides.</title>
        <authorList>
            <person name="Zhang G."/>
        </authorList>
    </citation>
    <scope>NUCLEOTIDE SEQUENCE [LARGE SCALE GENOMIC DNA]</scope>
    <source>
        <strain evidence="1 2">KCTC 39551</strain>
    </source>
</reference>